<accession>A0A553PAT7</accession>
<evidence type="ECO:0000313" key="2">
    <source>
        <dbReference type="EMBL" id="TRY74784.1"/>
    </source>
</evidence>
<feature type="non-terminal residue" evidence="2">
    <location>
        <position position="177"/>
    </location>
</feature>
<dbReference type="PANTHER" id="PTHR33236">
    <property type="entry name" value="INTRAFLAGELLAR TRANSPORT PROTEIN 122 FAMILY PROTEIN-RELATED"/>
    <property type="match status" value="1"/>
</dbReference>
<feature type="signal peptide" evidence="1">
    <location>
        <begin position="1"/>
        <end position="24"/>
    </location>
</feature>
<name>A0A553PAT7_TIGCA</name>
<reference evidence="2 3" key="1">
    <citation type="journal article" date="2018" name="Nat. Ecol. Evol.">
        <title>Genomic signatures of mitonuclear coevolution across populations of Tigriopus californicus.</title>
        <authorList>
            <person name="Barreto F.S."/>
            <person name="Watson E.T."/>
            <person name="Lima T.G."/>
            <person name="Willett C.S."/>
            <person name="Edmands S."/>
            <person name="Li W."/>
            <person name="Burton R.S."/>
        </authorList>
    </citation>
    <scope>NUCLEOTIDE SEQUENCE [LARGE SCALE GENOMIC DNA]</scope>
    <source>
        <strain evidence="2 3">San Diego</strain>
    </source>
</reference>
<evidence type="ECO:0008006" key="4">
    <source>
        <dbReference type="Google" id="ProtNLM"/>
    </source>
</evidence>
<dbReference type="AlphaFoldDB" id="A0A553PAT7"/>
<dbReference type="STRING" id="6832.A0A553PAT7"/>
<evidence type="ECO:0000256" key="1">
    <source>
        <dbReference type="SAM" id="SignalP"/>
    </source>
</evidence>
<dbReference type="PANTHER" id="PTHR33236:SF5">
    <property type="entry name" value="CUB DOMAIN-CONTAINING PROTEIN"/>
    <property type="match status" value="1"/>
</dbReference>
<feature type="chain" id="PRO_5022190639" description="CUB domain-containing protein" evidence="1">
    <location>
        <begin position="25"/>
        <end position="177"/>
    </location>
</feature>
<organism evidence="2 3">
    <name type="scientific">Tigriopus californicus</name>
    <name type="common">Marine copepod</name>
    <dbReference type="NCBI Taxonomy" id="6832"/>
    <lineage>
        <taxon>Eukaryota</taxon>
        <taxon>Metazoa</taxon>
        <taxon>Ecdysozoa</taxon>
        <taxon>Arthropoda</taxon>
        <taxon>Crustacea</taxon>
        <taxon>Multicrustacea</taxon>
        <taxon>Hexanauplia</taxon>
        <taxon>Copepoda</taxon>
        <taxon>Harpacticoida</taxon>
        <taxon>Harpacticidae</taxon>
        <taxon>Tigriopus</taxon>
    </lineage>
</organism>
<keyword evidence="3" id="KW-1185">Reference proteome</keyword>
<keyword evidence="1" id="KW-0732">Signal</keyword>
<sequence length="177" mass="18824">MKHFLTLVVVIIIGLGVEVSSVTSRNNTRAGKLTVACGATTSQNCTYLVQEATTNPPANPCTFTICKQSSDICRIRLDFTTFSIAGPAIGTTSTGTSIPEDKGGSVGDCNVDSFSVTAPGYKSSPVVCGFNSGQHMILDASGICHKATFDFTGTGSTRQFDIKVITFQQHLQRYLQQ</sequence>
<dbReference type="EMBL" id="VCGU01000005">
    <property type="protein sequence ID" value="TRY74784.1"/>
    <property type="molecule type" value="Genomic_DNA"/>
</dbReference>
<dbReference type="Proteomes" id="UP000318571">
    <property type="component" value="Chromosome 2"/>
</dbReference>
<evidence type="ECO:0000313" key="3">
    <source>
        <dbReference type="Proteomes" id="UP000318571"/>
    </source>
</evidence>
<proteinExistence type="predicted"/>
<protein>
    <recommendedName>
        <fullName evidence="4">CUB domain-containing protein</fullName>
    </recommendedName>
</protein>
<comment type="caution">
    <text evidence="2">The sequence shown here is derived from an EMBL/GenBank/DDBJ whole genome shotgun (WGS) entry which is preliminary data.</text>
</comment>
<gene>
    <name evidence="2" type="ORF">TCAL_15571</name>
</gene>